<evidence type="ECO:0000256" key="5">
    <source>
        <dbReference type="ARBA" id="ARBA00023277"/>
    </source>
</evidence>
<evidence type="ECO:0000256" key="1">
    <source>
        <dbReference type="ARBA" id="ARBA00004761"/>
    </source>
</evidence>
<comment type="caution">
    <text evidence="6">The sequence shown here is derived from an EMBL/GenBank/DDBJ whole genome shotgun (WGS) entry which is preliminary data.</text>
</comment>
<organism evidence="6 7">
    <name type="scientific">Buttiauxella warmboldiae</name>
    <dbReference type="NCBI Taxonomy" id="82993"/>
    <lineage>
        <taxon>Bacteria</taxon>
        <taxon>Pseudomonadati</taxon>
        <taxon>Pseudomonadota</taxon>
        <taxon>Gammaproteobacteria</taxon>
        <taxon>Enterobacterales</taxon>
        <taxon>Enterobacteriaceae</taxon>
        <taxon>Buttiauxella</taxon>
    </lineage>
</organism>
<accession>A0A3N5DGS9</accession>
<dbReference type="SUPFAM" id="SSF51569">
    <property type="entry name" value="Aldolase"/>
    <property type="match status" value="1"/>
</dbReference>
<comment type="similarity">
    <text evidence="2">Belongs to the KHG/KDPG aldolase family.</text>
</comment>
<keyword evidence="7" id="KW-1185">Reference proteome</keyword>
<evidence type="ECO:0000313" key="7">
    <source>
        <dbReference type="Proteomes" id="UP000268615"/>
    </source>
</evidence>
<dbReference type="OrthoDB" id="8590323at2"/>
<sequence>MQFNRLLKETGMIAILRGLKPQEAIAIGERLYAVGFRLIEVPLNSPDPLESITLMRRALPADCLIGAGTVLSVAQIDAVKEAGGQLIVMPHADPKVIHHAKTQGMVCTPGVATPTEAFAAIHLGADAIKLFPAELITPSITKAWRAVIPTEIAMLPVGGITPDNMQVYLDHGASGFGLGSALYRSGMSGEEVSEQAIKFMHSWRHRRS</sequence>
<dbReference type="Pfam" id="PF01081">
    <property type="entry name" value="Aldolase"/>
    <property type="match status" value="1"/>
</dbReference>
<dbReference type="InterPro" id="IPR000887">
    <property type="entry name" value="Aldlse_KDPG_KHG"/>
</dbReference>
<dbReference type="GO" id="GO:0016829">
    <property type="term" value="F:lyase activity"/>
    <property type="evidence" value="ECO:0007669"/>
    <property type="project" value="UniProtKB-KW"/>
</dbReference>
<dbReference type="NCBIfam" id="NF006600">
    <property type="entry name" value="PRK09140.1"/>
    <property type="match status" value="1"/>
</dbReference>
<comment type="pathway">
    <text evidence="1">Carbohydrate acid metabolism.</text>
</comment>
<dbReference type="EMBL" id="RPOH01000046">
    <property type="protein sequence ID" value="RPH26491.1"/>
    <property type="molecule type" value="Genomic_DNA"/>
</dbReference>
<comment type="subunit">
    <text evidence="3">Homotrimer.</text>
</comment>
<evidence type="ECO:0000256" key="4">
    <source>
        <dbReference type="ARBA" id="ARBA00023239"/>
    </source>
</evidence>
<evidence type="ECO:0000256" key="3">
    <source>
        <dbReference type="ARBA" id="ARBA00011233"/>
    </source>
</evidence>
<proteinExistence type="inferred from homology"/>
<protein>
    <submittedName>
        <fullName evidence="6">2-dehydro-3-deoxy-6-phosphogalactonate aldolase</fullName>
    </submittedName>
</protein>
<dbReference type="PANTHER" id="PTHR30246:SF1">
    <property type="entry name" value="2-DEHYDRO-3-DEOXY-6-PHOSPHOGALACTONATE ALDOLASE-RELATED"/>
    <property type="match status" value="1"/>
</dbReference>
<dbReference type="PANTHER" id="PTHR30246">
    <property type="entry name" value="2-KETO-3-DEOXY-6-PHOSPHOGLUCONATE ALDOLASE"/>
    <property type="match status" value="1"/>
</dbReference>
<dbReference type="CDD" id="cd00452">
    <property type="entry name" value="KDPG_aldolase"/>
    <property type="match status" value="1"/>
</dbReference>
<keyword evidence="5" id="KW-0119">Carbohydrate metabolism</keyword>
<evidence type="ECO:0000313" key="6">
    <source>
        <dbReference type="EMBL" id="RPH26491.1"/>
    </source>
</evidence>
<reference evidence="6 7" key="1">
    <citation type="submission" date="2018-11" db="EMBL/GenBank/DDBJ databases">
        <title>Draft genome sequence of Buttiauxella warmboldiae CCUG 35512.</title>
        <authorList>
            <person name="Salva-Serra F."/>
            <person name="Marathe N."/>
            <person name="Moore E."/>
            <person name="Svensson L."/>
            <person name="Engstrom-Jakobsson H."/>
        </authorList>
    </citation>
    <scope>NUCLEOTIDE SEQUENCE [LARGE SCALE GENOMIC DNA]</scope>
    <source>
        <strain evidence="6 7">CCUG 35512</strain>
    </source>
</reference>
<keyword evidence="4" id="KW-0456">Lyase</keyword>
<dbReference type="Proteomes" id="UP000268615">
    <property type="component" value="Unassembled WGS sequence"/>
</dbReference>
<dbReference type="Gene3D" id="3.20.20.70">
    <property type="entry name" value="Aldolase class I"/>
    <property type="match status" value="1"/>
</dbReference>
<gene>
    <name evidence="6" type="ORF">EHN07_12105</name>
</gene>
<evidence type="ECO:0000256" key="2">
    <source>
        <dbReference type="ARBA" id="ARBA00006906"/>
    </source>
</evidence>
<dbReference type="RefSeq" id="WP_124024391.1">
    <property type="nucleotide sequence ID" value="NZ_RPOH01000046.1"/>
</dbReference>
<dbReference type="InterPro" id="IPR013785">
    <property type="entry name" value="Aldolase_TIM"/>
</dbReference>
<dbReference type="AlphaFoldDB" id="A0A3N5DGS9"/>
<name>A0A3N5DGS9_9ENTR</name>